<dbReference type="SUPFAM" id="SSF50630">
    <property type="entry name" value="Acid proteases"/>
    <property type="match status" value="1"/>
</dbReference>
<dbReference type="Gene3D" id="3.30.70.270">
    <property type="match status" value="2"/>
</dbReference>
<dbReference type="InterPro" id="IPR054465">
    <property type="entry name" value="Integrase_p58-like_C"/>
</dbReference>
<dbReference type="Pfam" id="PF17917">
    <property type="entry name" value="RT_RNaseH"/>
    <property type="match status" value="1"/>
</dbReference>
<evidence type="ECO:0000313" key="15">
    <source>
        <dbReference type="Proteomes" id="UP001066276"/>
    </source>
</evidence>
<keyword evidence="5" id="KW-0548">Nucleotidyltransferase</keyword>
<dbReference type="InterPro" id="IPR050951">
    <property type="entry name" value="Retrovirus_Pol_polyprotein"/>
</dbReference>
<protein>
    <recommendedName>
        <fullName evidence="10">Gypsy retrotransposon integrase-like protein 1</fullName>
        <ecNumber evidence="3">2.7.7.49</ecNumber>
        <ecNumber evidence="2">3.1.26.4</ecNumber>
    </recommendedName>
</protein>
<dbReference type="GO" id="GO:0003676">
    <property type="term" value="F:nucleic acid binding"/>
    <property type="evidence" value="ECO:0007669"/>
    <property type="project" value="InterPro"/>
</dbReference>
<evidence type="ECO:0000256" key="9">
    <source>
        <dbReference type="ARBA" id="ARBA00022918"/>
    </source>
</evidence>
<organism evidence="14 15">
    <name type="scientific">Pleurodeles waltl</name>
    <name type="common">Iberian ribbed newt</name>
    <dbReference type="NCBI Taxonomy" id="8319"/>
    <lineage>
        <taxon>Eukaryota</taxon>
        <taxon>Metazoa</taxon>
        <taxon>Chordata</taxon>
        <taxon>Craniata</taxon>
        <taxon>Vertebrata</taxon>
        <taxon>Euteleostomi</taxon>
        <taxon>Amphibia</taxon>
        <taxon>Batrachia</taxon>
        <taxon>Caudata</taxon>
        <taxon>Salamandroidea</taxon>
        <taxon>Salamandridae</taxon>
        <taxon>Pleurodelinae</taxon>
        <taxon>Pleurodeles</taxon>
    </lineage>
</organism>
<dbReference type="Gene3D" id="1.10.4020.10">
    <property type="entry name" value="DNA breaking-rejoining enzymes"/>
    <property type="match status" value="1"/>
</dbReference>
<keyword evidence="7" id="KW-0255">Endonuclease</keyword>
<name>A0AAV7PWD9_PLEWA</name>
<feature type="region of interest" description="Disordered" evidence="11">
    <location>
        <begin position="1"/>
        <end position="90"/>
    </location>
</feature>
<feature type="compositionally biased region" description="Basic and acidic residues" evidence="11">
    <location>
        <begin position="464"/>
        <end position="485"/>
    </location>
</feature>
<dbReference type="PROSITE" id="PS50994">
    <property type="entry name" value="INTEGRASE"/>
    <property type="match status" value="1"/>
</dbReference>
<dbReference type="EMBL" id="JANPWB010000011">
    <property type="protein sequence ID" value="KAJ1131546.1"/>
    <property type="molecule type" value="Genomic_DNA"/>
</dbReference>
<dbReference type="InterPro" id="IPR021109">
    <property type="entry name" value="Peptidase_aspartic_dom_sf"/>
</dbReference>
<dbReference type="FunFam" id="3.30.70.270:FF:000020">
    <property type="entry name" value="Transposon Tf2-6 polyprotein-like Protein"/>
    <property type="match status" value="1"/>
</dbReference>
<dbReference type="Pfam" id="PF17921">
    <property type="entry name" value="Integrase_H2C2"/>
    <property type="match status" value="1"/>
</dbReference>
<feature type="compositionally biased region" description="Basic residues" evidence="11">
    <location>
        <begin position="42"/>
        <end position="52"/>
    </location>
</feature>
<feature type="compositionally biased region" description="Polar residues" evidence="11">
    <location>
        <begin position="229"/>
        <end position="238"/>
    </location>
</feature>
<feature type="compositionally biased region" description="Basic residues" evidence="11">
    <location>
        <begin position="1750"/>
        <end position="1760"/>
    </location>
</feature>
<feature type="region of interest" description="Disordered" evidence="11">
    <location>
        <begin position="464"/>
        <end position="532"/>
    </location>
</feature>
<evidence type="ECO:0000256" key="5">
    <source>
        <dbReference type="ARBA" id="ARBA00022695"/>
    </source>
</evidence>
<dbReference type="InterPro" id="IPR043502">
    <property type="entry name" value="DNA/RNA_pol_sf"/>
</dbReference>
<sequence length="1857" mass="208412">MCGSSQIPELSVTEISWDPERRGWQPKDKNTRTEHRAEKRSTRIRSRLRKRRDAGSAAEKRRRRKTRPKNRRPEQEKRRAASLTEAEGSHPAPRDFRIVVWLAFSTRTAVPSCFRRTQPCRVTFDAHRPCGVIFDANQSGDALAEAAFDLEKLESYKVAQLKQFCSNVGCPIKSSSKKDELQKALRAWVTAKAAEGHTDEEPEGEEELQVTHTDVVGGPAMSQGRISRAGSSVSSKSLTPGELQDRQAEREYQLELKKLSLEVEQRKLALEERKINMAHELSLKEIDQRSQSSRDGGSNSTVQPERRVHIPKDLVRDYKREDDIYLWFKGYESALHMNLVPEAHWGAALWKHFEAEGRDTLTALGDAQSLTYPAMKEALLTRYGLTPEQYKEKFRSYKRKESQTWLECVDSCCRSLDGWVKGSKVNTYEGLYNLIAWEHLYSLCFPELRQHLIDSKLTDPRKLAQEADRWESTRVQKRYGGDHAKGGQGPSQKKGGGKGKQDEFSKGPQTDSQGKDSQPPSEKKPWFSKGKPMAGGPLRKCYSCDQVGHVRGDPKCPKSTPAPTGAPSQGLASVALGEELVSGGWEPAEMTLVSLGDSEMVQRNLVPDNTKKYRQWVTINGQRVEALRDTGASVTTVRSHLVSEEQIDPRVLHQVVAVDNSERLCRVAQVPFEWGGVSGSWKVAVSPTMPVDCLLGNDLEDSPWKEVEHRSHLEMLGLPGWVCVSTRSMAANQGSQEPLEPETVAQGTAKKRKGRRRGKPAPEVPTVREEAEPEGDAPEPTGEQVAELGEVPELSQWQQEGGPTREVFCTAQKECPTLEGLRQQAAAQAAGGAPGTHLIYWEDGLLYSEPKVPEPGSARMLVVPQGFRTFLLGLAHDVPLAGHLGQDKTYKRLVSHFYWPLMNKQSAAYCRSCQTCQASGKSGGKCKAPLQPLPVVSTPFERVGIDIVGPLDPKTAMGNRFILVLVDHATQYPEAIPLRTVTAPVVGRALMGVFTRMGFPKEVVSDRGTNFISTYMKSLWKVCGVTYKFTTPYHPQSNGLVERFNRTLKGMIQGLSEPLRRKWDVLLPCLLFAYREVPQKGLGFSPFELIYGHPVRGPLSLVKEALEKAPSKPPQDVFSYMLALRNQTARFRSLAQENLEASQEDMKRWYDQNATLVEFQPGQKVWVMAPVEPRALQDKWTGPFEVVERKSEVTYLVDLQSPRNPLRVLHVNRLKPHFERTELSMLLATDDGVEEESEPLPDLLSAGEKDGSVEGVILSPSLTEEQQRDCRHVLGQFASLFSLIPGVTHLCTHDVDTGDSTPVKHKVYRVTDRVRACIKEEVSKMLALRVIEHSSSPWASPVVLVPKATAPGATPELRFCVDYRGLNAVSKTDAHPIPRADELIDRLGAAKYLSTFDLTSGYWQIALTEGAKERSAFSTPDGHFHFNVMPFGMKNAPATFQRLVNQVLAGLDEFSAAYLDDIAVFSSTWEEHLQHLWRVLEALQKAGLTIKASKCQIGQGSVVYLGHQVGSGQVAPLQPKIDTILAWEPPKTQTEVRAFLGLTGYYRRFVKGYGTIVTPLTELTSKKQPKKVIWTEACQNAFDALKAAMCTAPVLKAPDYSTEFVVQTDASEHGIGAVLSQLNEEGLDQPVAFISRRLLPRERRWSAIEREAFAVVWALKKLRPYLFGTHFRVQTDHRPLRWLMQMRGENPKLLRWSISLQGMDFTVEHRPGTEHANADGLSSSWDPERRGWQPKDKNTRTEHRAEKRSTRIRSRLRKRRDAGSAAEKRRRRKTRPKNRRPEQEKRRAASLTEAEGSHPAPRDFRIVVWLAFSTRTAVPSCFRRTQPCRVTFDAHRPCGVIFDANQVPAELEAKIHR</sequence>
<dbReference type="GO" id="GO:0004523">
    <property type="term" value="F:RNA-DNA hybrid ribonuclease activity"/>
    <property type="evidence" value="ECO:0007669"/>
    <property type="project" value="UniProtKB-EC"/>
</dbReference>
<reference evidence="14" key="1">
    <citation type="journal article" date="2022" name="bioRxiv">
        <title>Sequencing and chromosome-scale assembly of the giantPleurodeles waltlgenome.</title>
        <authorList>
            <person name="Brown T."/>
            <person name="Elewa A."/>
            <person name="Iarovenko S."/>
            <person name="Subramanian E."/>
            <person name="Araus A.J."/>
            <person name="Petzold A."/>
            <person name="Susuki M."/>
            <person name="Suzuki K.-i.T."/>
            <person name="Hayashi T."/>
            <person name="Toyoda A."/>
            <person name="Oliveira C."/>
            <person name="Osipova E."/>
            <person name="Leigh N.D."/>
            <person name="Simon A."/>
            <person name="Yun M.H."/>
        </authorList>
    </citation>
    <scope>NUCLEOTIDE SEQUENCE</scope>
    <source>
        <strain evidence="14">20211129_DDA</strain>
        <tissue evidence="14">Liver</tissue>
    </source>
</reference>
<dbReference type="Pfam" id="PF00078">
    <property type="entry name" value="RVT_1"/>
    <property type="match status" value="1"/>
</dbReference>
<dbReference type="FunFam" id="3.30.420.10:FF:000032">
    <property type="entry name" value="Retrovirus-related Pol polyprotein from transposon 297-like Protein"/>
    <property type="match status" value="1"/>
</dbReference>
<evidence type="ECO:0000256" key="6">
    <source>
        <dbReference type="ARBA" id="ARBA00022722"/>
    </source>
</evidence>
<keyword evidence="15" id="KW-1185">Reference proteome</keyword>
<dbReference type="Gene3D" id="3.10.10.10">
    <property type="entry name" value="HIV Type 1 Reverse Transcriptase, subunit A, domain 1"/>
    <property type="match status" value="1"/>
</dbReference>
<dbReference type="SUPFAM" id="SSF47353">
    <property type="entry name" value="Retrovirus capsid dimerization domain-like"/>
    <property type="match status" value="1"/>
</dbReference>
<keyword evidence="9" id="KW-0695">RNA-directed DNA polymerase</keyword>
<dbReference type="Pfam" id="PF13975">
    <property type="entry name" value="gag-asp_proteas"/>
    <property type="match status" value="1"/>
</dbReference>
<feature type="compositionally biased region" description="Basic and acidic residues" evidence="11">
    <location>
        <begin position="1726"/>
        <end position="1749"/>
    </location>
</feature>
<feature type="region of interest" description="Disordered" evidence="11">
    <location>
        <begin position="1710"/>
        <end position="1798"/>
    </location>
</feature>
<feature type="compositionally biased region" description="Basic residues" evidence="11">
    <location>
        <begin position="60"/>
        <end position="70"/>
    </location>
</feature>
<evidence type="ECO:0000256" key="11">
    <source>
        <dbReference type="SAM" id="MobiDB-lite"/>
    </source>
</evidence>
<feature type="region of interest" description="Disordered" evidence="11">
    <location>
        <begin position="217"/>
        <end position="247"/>
    </location>
</feature>
<dbReference type="Pfam" id="PF22938">
    <property type="entry name" value="Integrase_p58_C"/>
    <property type="match status" value="1"/>
</dbReference>
<dbReference type="CDD" id="cd09274">
    <property type="entry name" value="RNase_HI_RT_Ty3"/>
    <property type="match status" value="1"/>
</dbReference>
<evidence type="ECO:0000313" key="14">
    <source>
        <dbReference type="EMBL" id="KAJ1131546.1"/>
    </source>
</evidence>
<dbReference type="InterPro" id="IPR001584">
    <property type="entry name" value="Integrase_cat-core"/>
</dbReference>
<dbReference type="EC" id="2.7.7.49" evidence="3"/>
<feature type="compositionally biased region" description="Basic residues" evidence="11">
    <location>
        <begin position="1768"/>
        <end position="1778"/>
    </location>
</feature>
<gene>
    <name evidence="14" type="ORF">NDU88_009882</name>
</gene>
<dbReference type="InterPro" id="IPR041588">
    <property type="entry name" value="Integrase_H2C2"/>
</dbReference>
<dbReference type="SUPFAM" id="SSF53098">
    <property type="entry name" value="Ribonuclease H-like"/>
    <property type="match status" value="1"/>
</dbReference>
<accession>A0AAV7PWD9</accession>
<dbReference type="Proteomes" id="UP001066276">
    <property type="component" value="Chromosome 7"/>
</dbReference>
<evidence type="ECO:0000259" key="13">
    <source>
        <dbReference type="PROSITE" id="PS50994"/>
    </source>
</evidence>
<dbReference type="CDD" id="cd00303">
    <property type="entry name" value="retropepsin_like"/>
    <property type="match status" value="1"/>
</dbReference>
<dbReference type="Gene3D" id="2.40.70.10">
    <property type="entry name" value="Acid Proteases"/>
    <property type="match status" value="1"/>
</dbReference>
<dbReference type="InterPro" id="IPR036397">
    <property type="entry name" value="RNaseH_sf"/>
</dbReference>
<keyword evidence="6" id="KW-0540">Nuclease</keyword>
<dbReference type="PANTHER" id="PTHR37984:SF5">
    <property type="entry name" value="PROTEIN NYNRIN-LIKE"/>
    <property type="match status" value="1"/>
</dbReference>
<evidence type="ECO:0000256" key="3">
    <source>
        <dbReference type="ARBA" id="ARBA00012493"/>
    </source>
</evidence>
<feature type="compositionally biased region" description="Basic and acidic residues" evidence="11">
    <location>
        <begin position="18"/>
        <end position="41"/>
    </location>
</feature>
<dbReference type="SUPFAM" id="SSF56672">
    <property type="entry name" value="DNA/RNA polymerases"/>
    <property type="match status" value="1"/>
</dbReference>
<dbReference type="InterPro" id="IPR041373">
    <property type="entry name" value="RT_RNaseH"/>
</dbReference>
<dbReference type="FunFam" id="1.10.340.70:FF:000001">
    <property type="entry name" value="Retrovirus-related Pol polyprotein from transposon gypsy-like Protein"/>
    <property type="match status" value="1"/>
</dbReference>
<dbReference type="GO" id="GO:0015074">
    <property type="term" value="P:DNA integration"/>
    <property type="evidence" value="ECO:0007669"/>
    <property type="project" value="InterPro"/>
</dbReference>
<evidence type="ECO:0000256" key="8">
    <source>
        <dbReference type="ARBA" id="ARBA00022801"/>
    </source>
</evidence>
<evidence type="ECO:0000256" key="1">
    <source>
        <dbReference type="ARBA" id="ARBA00010879"/>
    </source>
</evidence>
<evidence type="ECO:0000256" key="2">
    <source>
        <dbReference type="ARBA" id="ARBA00012180"/>
    </source>
</evidence>
<feature type="domain" description="Integrase catalytic" evidence="13">
    <location>
        <begin position="935"/>
        <end position="1094"/>
    </location>
</feature>
<evidence type="ECO:0000259" key="12">
    <source>
        <dbReference type="PROSITE" id="PS50878"/>
    </source>
</evidence>
<feature type="region of interest" description="Disordered" evidence="11">
    <location>
        <begin position="283"/>
        <end position="308"/>
    </location>
</feature>
<dbReference type="CDD" id="cd01647">
    <property type="entry name" value="RT_LTR"/>
    <property type="match status" value="1"/>
</dbReference>
<dbReference type="PROSITE" id="PS50878">
    <property type="entry name" value="RT_POL"/>
    <property type="match status" value="1"/>
</dbReference>
<evidence type="ECO:0000256" key="10">
    <source>
        <dbReference type="ARBA" id="ARBA00039658"/>
    </source>
</evidence>
<dbReference type="Gene3D" id="3.30.420.10">
    <property type="entry name" value="Ribonuclease H-like superfamily/Ribonuclease H"/>
    <property type="match status" value="1"/>
</dbReference>
<evidence type="ECO:0000256" key="7">
    <source>
        <dbReference type="ARBA" id="ARBA00022759"/>
    </source>
</evidence>
<dbReference type="EC" id="3.1.26.4" evidence="2"/>
<feature type="compositionally biased region" description="Basic residues" evidence="11">
    <location>
        <begin position="749"/>
        <end position="759"/>
    </location>
</feature>
<feature type="domain" description="Reverse transcriptase" evidence="12">
    <location>
        <begin position="1326"/>
        <end position="1509"/>
    </location>
</feature>
<dbReference type="InterPro" id="IPR000477">
    <property type="entry name" value="RT_dom"/>
</dbReference>
<evidence type="ECO:0000256" key="4">
    <source>
        <dbReference type="ARBA" id="ARBA00022679"/>
    </source>
</evidence>
<proteinExistence type="inferred from homology"/>
<dbReference type="InterPro" id="IPR043128">
    <property type="entry name" value="Rev_trsase/Diguanyl_cyclase"/>
</dbReference>
<dbReference type="InterPro" id="IPR038269">
    <property type="entry name" value="SCAN_sf"/>
</dbReference>
<dbReference type="InterPro" id="IPR012337">
    <property type="entry name" value="RNaseH-like_sf"/>
</dbReference>
<feature type="compositionally biased region" description="Polar residues" evidence="11">
    <location>
        <begin position="289"/>
        <end position="303"/>
    </location>
</feature>
<keyword evidence="4" id="KW-0808">Transferase</keyword>
<comment type="similarity">
    <text evidence="1">Belongs to the beta type-B retroviral polymerase family. HERV class-II K(HML-2) pol subfamily.</text>
</comment>
<dbReference type="Gene3D" id="1.10.340.70">
    <property type="match status" value="1"/>
</dbReference>
<feature type="compositionally biased region" description="Polar residues" evidence="11">
    <location>
        <begin position="507"/>
        <end position="520"/>
    </location>
</feature>
<comment type="caution">
    <text evidence="14">The sequence shown here is derived from an EMBL/GenBank/DDBJ whole genome shotgun (WGS) entry which is preliminary data.</text>
</comment>
<feature type="region of interest" description="Disordered" evidence="11">
    <location>
        <begin position="732"/>
        <end position="783"/>
    </location>
</feature>
<keyword evidence="8" id="KW-0378">Hydrolase</keyword>
<dbReference type="GO" id="GO:0003964">
    <property type="term" value="F:RNA-directed DNA polymerase activity"/>
    <property type="evidence" value="ECO:0007669"/>
    <property type="project" value="UniProtKB-KW"/>
</dbReference>
<dbReference type="PANTHER" id="PTHR37984">
    <property type="entry name" value="PROTEIN CBG26694"/>
    <property type="match status" value="1"/>
</dbReference>